<dbReference type="EMBL" id="JAGFWR010000004">
    <property type="protein sequence ID" value="MBO4161461.1"/>
    <property type="molecule type" value="Genomic_DNA"/>
</dbReference>
<gene>
    <name evidence="1" type="ORF">JQN83_11650</name>
</gene>
<dbReference type="RefSeq" id="WP_208567105.1">
    <property type="nucleotide sequence ID" value="NZ_JAGFWR010000004.1"/>
</dbReference>
<evidence type="ECO:0000313" key="2">
    <source>
        <dbReference type="Proteomes" id="UP000671399"/>
    </source>
</evidence>
<dbReference type="Proteomes" id="UP000671399">
    <property type="component" value="Unassembled WGS sequence"/>
</dbReference>
<accession>A0ABS3V7B1</accession>
<proteinExistence type="predicted"/>
<comment type="caution">
    <text evidence="1">The sequence shown here is derived from an EMBL/GenBank/DDBJ whole genome shotgun (WGS) entry which is preliminary data.</text>
</comment>
<sequence length="64" mass="6788">MIGKAFHVIGPDCILGRRDGRLVVHRDGVLRASAPMTMVGEVVTTGRVTAPHTPCTACSPTAFR</sequence>
<reference evidence="1 2" key="1">
    <citation type="submission" date="2021-03" db="EMBL/GenBank/DDBJ databases">
        <authorList>
            <person name="Lee D.-H."/>
        </authorList>
    </citation>
    <scope>NUCLEOTIDE SEQUENCE [LARGE SCALE GENOMIC DNA]</scope>
    <source>
        <strain evidence="1 2">MMS20-R2-23</strain>
    </source>
</reference>
<protein>
    <submittedName>
        <fullName evidence="1">Uncharacterized protein</fullName>
    </submittedName>
</protein>
<organism evidence="1 2">
    <name type="scientific">Micromonospora antibiotica</name>
    <dbReference type="NCBI Taxonomy" id="2807623"/>
    <lineage>
        <taxon>Bacteria</taxon>
        <taxon>Bacillati</taxon>
        <taxon>Actinomycetota</taxon>
        <taxon>Actinomycetes</taxon>
        <taxon>Micromonosporales</taxon>
        <taxon>Micromonosporaceae</taxon>
        <taxon>Micromonospora</taxon>
    </lineage>
</organism>
<keyword evidence="2" id="KW-1185">Reference proteome</keyword>
<name>A0ABS3V7B1_9ACTN</name>
<evidence type="ECO:0000313" key="1">
    <source>
        <dbReference type="EMBL" id="MBO4161461.1"/>
    </source>
</evidence>